<keyword evidence="3" id="KW-1185">Reference proteome</keyword>
<feature type="transmembrane region" description="Helical" evidence="1">
    <location>
        <begin position="239"/>
        <end position="260"/>
    </location>
</feature>
<gene>
    <name evidence="2" type="ordered locus">A2cp1_0469</name>
</gene>
<dbReference type="HOGENOM" id="CLU_701928_0_0_7"/>
<dbReference type="PANTHER" id="PTHR30489">
    <property type="entry name" value="LIPOPROTEIN-RELEASING SYSTEM TRANSMEMBRANE PROTEIN LOLE"/>
    <property type="match status" value="1"/>
</dbReference>
<dbReference type="AlphaFoldDB" id="B8JB15"/>
<name>B8JB15_ANAD2</name>
<feature type="transmembrane region" description="Helical" evidence="1">
    <location>
        <begin position="345"/>
        <end position="370"/>
    </location>
</feature>
<accession>B8JB15</accession>
<organism evidence="2 3">
    <name type="scientific">Anaeromyxobacter dehalogenans (strain ATCC BAA-258 / DSM 21875 / 2CP-1)</name>
    <dbReference type="NCBI Taxonomy" id="455488"/>
    <lineage>
        <taxon>Bacteria</taxon>
        <taxon>Pseudomonadati</taxon>
        <taxon>Myxococcota</taxon>
        <taxon>Myxococcia</taxon>
        <taxon>Myxococcales</taxon>
        <taxon>Cystobacterineae</taxon>
        <taxon>Anaeromyxobacteraceae</taxon>
        <taxon>Anaeromyxobacter</taxon>
    </lineage>
</organism>
<feature type="transmembrane region" description="Helical" evidence="1">
    <location>
        <begin position="29"/>
        <end position="52"/>
    </location>
</feature>
<evidence type="ECO:0000313" key="3">
    <source>
        <dbReference type="Proteomes" id="UP000007089"/>
    </source>
</evidence>
<sequence>MRLRAALERQRSLLDFALGALGRRRGKTLALVAVHALLVFALASVLLFTGGLREQVREALRGAPDLVVQRMAAGRHEQVPAGWVETLGALRGVSAARGRLWGYYFEPVSGANLTVMVPDGGWATPGGAVAGPGVARVLGLKEGDRLPLRTYDGEALDLGVAAIASPAVELVASDLLLVSEGDYRALFGAEPGRFTDVAVAVPNPDEVTRLAEKIVRMFPDARVVTRAEMIRTYDAVLDWRSGLAAAVLAGAVLAFAILAWDRASGLSAEERHELGLLKALGWDPRDVLAAKAWEGAAVSLSAFAVGALAAYAHVVLGGAALLRPILEGWAALYPDLRPAPPVEPLALGTLFFLTVIPYVAATVVPCWRAATVDPDALMRGDA</sequence>
<reference evidence="2" key="1">
    <citation type="submission" date="2009-01" db="EMBL/GenBank/DDBJ databases">
        <title>Complete sequence of Anaeromyxobacter dehalogenans 2CP-1.</title>
        <authorList>
            <consortium name="US DOE Joint Genome Institute"/>
            <person name="Lucas S."/>
            <person name="Copeland A."/>
            <person name="Lapidus A."/>
            <person name="Glavina del Rio T."/>
            <person name="Dalin E."/>
            <person name="Tice H."/>
            <person name="Bruce D."/>
            <person name="Goodwin L."/>
            <person name="Pitluck S."/>
            <person name="Saunders E."/>
            <person name="Brettin T."/>
            <person name="Detter J.C."/>
            <person name="Han C."/>
            <person name="Larimer F."/>
            <person name="Land M."/>
            <person name="Hauser L."/>
            <person name="Kyrpides N."/>
            <person name="Ovchinnikova G."/>
            <person name="Beliaev A.S."/>
            <person name="Richardson P."/>
        </authorList>
    </citation>
    <scope>NUCLEOTIDE SEQUENCE</scope>
    <source>
        <strain evidence="2">2CP-1</strain>
    </source>
</reference>
<protein>
    <submittedName>
        <fullName evidence="2">Uncharacterized protein</fullName>
    </submittedName>
</protein>
<dbReference type="RefSeq" id="WP_012631877.1">
    <property type="nucleotide sequence ID" value="NC_011891.1"/>
</dbReference>
<dbReference type="GO" id="GO:0044874">
    <property type="term" value="P:lipoprotein localization to outer membrane"/>
    <property type="evidence" value="ECO:0007669"/>
    <property type="project" value="TreeGrafter"/>
</dbReference>
<keyword evidence="1" id="KW-1133">Transmembrane helix</keyword>
<keyword evidence="1" id="KW-0812">Transmembrane</keyword>
<dbReference type="Proteomes" id="UP000007089">
    <property type="component" value="Chromosome"/>
</dbReference>
<proteinExistence type="predicted"/>
<feature type="transmembrane region" description="Helical" evidence="1">
    <location>
        <begin position="300"/>
        <end position="325"/>
    </location>
</feature>
<dbReference type="EMBL" id="CP001359">
    <property type="protein sequence ID" value="ACL63826.1"/>
    <property type="molecule type" value="Genomic_DNA"/>
</dbReference>
<dbReference type="KEGG" id="acp:A2cp1_0469"/>
<dbReference type="InterPro" id="IPR051447">
    <property type="entry name" value="Lipoprotein-release_system"/>
</dbReference>
<evidence type="ECO:0000256" key="1">
    <source>
        <dbReference type="SAM" id="Phobius"/>
    </source>
</evidence>
<dbReference type="PANTHER" id="PTHR30489:SF0">
    <property type="entry name" value="LIPOPROTEIN-RELEASING SYSTEM TRANSMEMBRANE PROTEIN LOLE"/>
    <property type="match status" value="1"/>
</dbReference>
<dbReference type="GO" id="GO:0098797">
    <property type="term" value="C:plasma membrane protein complex"/>
    <property type="evidence" value="ECO:0007669"/>
    <property type="project" value="TreeGrafter"/>
</dbReference>
<keyword evidence="1" id="KW-0472">Membrane</keyword>
<evidence type="ECO:0000313" key="2">
    <source>
        <dbReference type="EMBL" id="ACL63826.1"/>
    </source>
</evidence>